<comment type="similarity">
    <text evidence="1">Belongs to the UPF0065 (bug) family.</text>
</comment>
<dbReference type="InterPro" id="IPR042100">
    <property type="entry name" value="Bug_dom1"/>
</dbReference>
<dbReference type="InterPro" id="IPR005064">
    <property type="entry name" value="BUG"/>
</dbReference>
<protein>
    <submittedName>
        <fullName evidence="2">LacI family transcriptional regulator</fullName>
    </submittedName>
</protein>
<evidence type="ECO:0000313" key="3">
    <source>
        <dbReference type="Proteomes" id="UP000214603"/>
    </source>
</evidence>
<accession>A0A225MRV2</accession>
<comment type="caution">
    <text evidence="2">The sequence shown here is derived from an EMBL/GenBank/DDBJ whole genome shotgun (WGS) entry which is preliminary data.</text>
</comment>
<gene>
    <name evidence="2" type="ORF">CEY11_06660</name>
</gene>
<dbReference type="Proteomes" id="UP000214603">
    <property type="component" value="Unassembled WGS sequence"/>
</dbReference>
<dbReference type="CDD" id="cd07012">
    <property type="entry name" value="PBP2_Bug_TTT"/>
    <property type="match status" value="1"/>
</dbReference>
<dbReference type="PANTHER" id="PTHR42928:SF5">
    <property type="entry name" value="BLR1237 PROTEIN"/>
    <property type="match status" value="1"/>
</dbReference>
<dbReference type="EMBL" id="NJIH01000003">
    <property type="protein sequence ID" value="OWT63975.1"/>
    <property type="molecule type" value="Genomic_DNA"/>
</dbReference>
<dbReference type="PIRSF" id="PIRSF017082">
    <property type="entry name" value="YflP"/>
    <property type="match status" value="1"/>
</dbReference>
<dbReference type="Gene3D" id="3.40.190.150">
    <property type="entry name" value="Bordetella uptake gene, domain 1"/>
    <property type="match status" value="1"/>
</dbReference>
<dbReference type="Pfam" id="PF03401">
    <property type="entry name" value="TctC"/>
    <property type="match status" value="1"/>
</dbReference>
<dbReference type="AlphaFoldDB" id="A0A225MRV2"/>
<evidence type="ECO:0000256" key="1">
    <source>
        <dbReference type="ARBA" id="ARBA00006987"/>
    </source>
</evidence>
<dbReference type="SUPFAM" id="SSF53850">
    <property type="entry name" value="Periplasmic binding protein-like II"/>
    <property type="match status" value="1"/>
</dbReference>
<dbReference type="Gene3D" id="3.40.190.10">
    <property type="entry name" value="Periplasmic binding protein-like II"/>
    <property type="match status" value="1"/>
</dbReference>
<sequence length="344" mass="36267">MGVAEFLKLLLIQETKNMEFSMHRRSVLAAGSLAALGGAFLTRPARAESTTQMLVGFSAGGSTDIVARTLCPPLGQRLGQNIVVENRAGASGILAAHLLLRSPADGRHLMVAPQTSTIMAQILYPDRVKYDTVRDFTPLTDLGQSPLVLVVPSGSSIHSVADLVAQARKEPGRMTYGSGGVGTSLHIAGALLADAGRVKMLHVPYQGEAKAVIGLLSGQLSFMFSNIFVVLPYIKQGKLRALAVTGTDHSTHLPKVPTLSSQVPVTLDASTWYGLYAPKELPDKVANHIVSAVWAVMGSPKVSKQLAVMGITSSPNTPAQFKEFLRKELAAAKAAVAQAGIAVT</sequence>
<evidence type="ECO:0000313" key="2">
    <source>
        <dbReference type="EMBL" id="OWT63975.1"/>
    </source>
</evidence>
<proteinExistence type="inferred from homology"/>
<reference evidence="3" key="1">
    <citation type="submission" date="2017-06" db="EMBL/GenBank/DDBJ databases">
        <title>Herbaspirillum phytohormonus sp. nov., isolated from the root nodule of Robinia pseudoacacia in lead-zinc mine.</title>
        <authorList>
            <person name="Fan M."/>
            <person name="Lin Y."/>
        </authorList>
    </citation>
    <scope>NUCLEOTIDE SEQUENCE [LARGE SCALE GENOMIC DNA]</scope>
    <source>
        <strain evidence="3">SC-089</strain>
    </source>
</reference>
<name>A0A225MRV2_9BURK</name>
<organism evidence="2 3">
    <name type="scientific">Candidimonas nitroreducens</name>
    <dbReference type="NCBI Taxonomy" id="683354"/>
    <lineage>
        <taxon>Bacteria</taxon>
        <taxon>Pseudomonadati</taxon>
        <taxon>Pseudomonadota</taxon>
        <taxon>Betaproteobacteria</taxon>
        <taxon>Burkholderiales</taxon>
        <taxon>Alcaligenaceae</taxon>
        <taxon>Candidimonas</taxon>
    </lineage>
</organism>
<keyword evidence="3" id="KW-1185">Reference proteome</keyword>
<dbReference type="PANTHER" id="PTHR42928">
    <property type="entry name" value="TRICARBOXYLATE-BINDING PROTEIN"/>
    <property type="match status" value="1"/>
</dbReference>